<keyword evidence="1" id="KW-0812">Transmembrane</keyword>
<reference evidence="2 3" key="1">
    <citation type="submission" date="2018-11" db="EMBL/GenBank/DDBJ databases">
        <title>Sequencing the genomes of 1000 actinobacteria strains.</title>
        <authorList>
            <person name="Klenk H.-P."/>
        </authorList>
    </citation>
    <scope>NUCLEOTIDE SEQUENCE [LARGE SCALE GENOMIC DNA]</scope>
    <source>
        <strain evidence="2 3">DSM 10546</strain>
    </source>
</reference>
<evidence type="ECO:0000256" key="1">
    <source>
        <dbReference type="SAM" id="Phobius"/>
    </source>
</evidence>
<evidence type="ECO:0000313" key="2">
    <source>
        <dbReference type="EMBL" id="ROR53841.1"/>
    </source>
</evidence>
<keyword evidence="1" id="KW-0472">Membrane</keyword>
<organism evidence="2 3">
    <name type="scientific">Luteococcus japonicus</name>
    <dbReference type="NCBI Taxonomy" id="33984"/>
    <lineage>
        <taxon>Bacteria</taxon>
        <taxon>Bacillati</taxon>
        <taxon>Actinomycetota</taxon>
        <taxon>Actinomycetes</taxon>
        <taxon>Propionibacteriales</taxon>
        <taxon>Propionibacteriaceae</taxon>
        <taxon>Luteococcus</taxon>
    </lineage>
</organism>
<accession>A0A3N1ZSI4</accession>
<feature type="transmembrane region" description="Helical" evidence="1">
    <location>
        <begin position="57"/>
        <end position="75"/>
    </location>
</feature>
<comment type="caution">
    <text evidence="2">The sequence shown here is derived from an EMBL/GenBank/DDBJ whole genome shotgun (WGS) entry which is preliminary data.</text>
</comment>
<name>A0A3N1ZSI4_9ACTN</name>
<sequence>MLPNLVTIGASRIYLPSHATLSSRVGITLGALALTGLATAWGLDTELITHWTTSRKPFLTGFVVFIAAWWFLVQWTRPALHVPLWTL</sequence>
<dbReference type="Proteomes" id="UP000275749">
    <property type="component" value="Unassembled WGS sequence"/>
</dbReference>
<proteinExistence type="predicted"/>
<dbReference type="AlphaFoldDB" id="A0A3N1ZSI4"/>
<dbReference type="RefSeq" id="WP_123575164.1">
    <property type="nucleotide sequence ID" value="NZ_RKHG01000001.1"/>
</dbReference>
<dbReference type="EMBL" id="RKHG01000001">
    <property type="protein sequence ID" value="ROR53841.1"/>
    <property type="molecule type" value="Genomic_DNA"/>
</dbReference>
<protein>
    <submittedName>
        <fullName evidence="2">Uncharacterized protein</fullName>
    </submittedName>
</protein>
<evidence type="ECO:0000313" key="3">
    <source>
        <dbReference type="Proteomes" id="UP000275749"/>
    </source>
</evidence>
<gene>
    <name evidence="2" type="ORF">EDD41_1014</name>
</gene>
<keyword evidence="1" id="KW-1133">Transmembrane helix</keyword>
<feature type="transmembrane region" description="Helical" evidence="1">
    <location>
        <begin position="25"/>
        <end position="45"/>
    </location>
</feature>